<gene>
    <name evidence="10" type="ordered locus">CPS_3302</name>
</gene>
<keyword evidence="3 7" id="KW-0479">Metal-binding</keyword>
<dbReference type="Gene3D" id="1.10.760.10">
    <property type="entry name" value="Cytochrome c-like domain"/>
    <property type="match status" value="2"/>
</dbReference>
<proteinExistence type="predicted"/>
<evidence type="ECO:0000256" key="5">
    <source>
        <dbReference type="ARBA" id="ARBA00023002"/>
    </source>
</evidence>
<keyword evidence="6 7" id="KW-0408">Iron</keyword>
<organism evidence="10 11">
    <name type="scientific">Colwellia psychrerythraea (strain 34H / ATCC BAA-681)</name>
    <name type="common">Vibrio psychroerythus</name>
    <dbReference type="NCBI Taxonomy" id="167879"/>
    <lineage>
        <taxon>Bacteria</taxon>
        <taxon>Pseudomonadati</taxon>
        <taxon>Pseudomonadota</taxon>
        <taxon>Gammaproteobacteria</taxon>
        <taxon>Alteromonadales</taxon>
        <taxon>Colwelliaceae</taxon>
        <taxon>Colwellia</taxon>
    </lineage>
</organism>
<dbReference type="SUPFAM" id="SSF46626">
    <property type="entry name" value="Cytochrome c"/>
    <property type="match status" value="2"/>
</dbReference>
<comment type="subcellular location">
    <subcellularLocation>
        <location evidence="1">Cell envelope</location>
    </subcellularLocation>
</comment>
<dbReference type="InterPro" id="IPR009056">
    <property type="entry name" value="Cyt_c-like_dom"/>
</dbReference>
<reference evidence="10" key="1">
    <citation type="journal article" date="2005" name="Proc. Natl. Acad. Sci. U.S.A.">
        <title>The psychrophilic lifestyle as revealed by the genome sequence of Colwellia psychrerythraea 34H through genomic and proteomic analyses.</title>
        <authorList>
            <person name="Methe B.A."/>
            <person name="Nelson K.E."/>
            <person name="Deming J.W."/>
            <person name="Momen B."/>
            <person name="Melamud E."/>
            <person name="Zhang X."/>
            <person name="Moult J."/>
            <person name="Madupu R."/>
            <person name="Nelson W.C."/>
            <person name="Dodson R.J."/>
            <person name="Brinkac L.M."/>
            <person name="Daugherty S.C."/>
            <person name="Durkin A.S."/>
            <person name="DeBoy R.T."/>
            <person name="Kolonay J.F."/>
            <person name="Sullivan S.A."/>
            <person name="Zhou L."/>
            <person name="Davidsen T.M."/>
            <person name="Wu M."/>
            <person name="Huston A.L."/>
            <person name="Lewis M."/>
            <person name="Weaver B."/>
            <person name="Weidman J.F."/>
            <person name="Khouri H."/>
            <person name="Utterback T.R."/>
            <person name="Feldblyum T.V."/>
            <person name="Fraser C.M."/>
        </authorList>
    </citation>
    <scope>NUCLEOTIDE SEQUENCE [LARGE SCALE GENOMIC DNA]</scope>
    <source>
        <strain evidence="10">34H</strain>
    </source>
</reference>
<dbReference type="InterPro" id="IPR004852">
    <property type="entry name" value="Di-haem_cyt_c_peroxidsae"/>
</dbReference>
<evidence type="ECO:0000256" key="7">
    <source>
        <dbReference type="PROSITE-ProRule" id="PRU00433"/>
    </source>
</evidence>
<dbReference type="STRING" id="167879.CPS_3302"/>
<accession>Q47YZ2</accession>
<dbReference type="InterPro" id="IPR036909">
    <property type="entry name" value="Cyt_c-like_dom_sf"/>
</dbReference>
<dbReference type="HOGENOM" id="CLU_034652_0_1_6"/>
<dbReference type="InterPro" id="IPR051395">
    <property type="entry name" value="Cytochrome_c_Peroxidase/MauG"/>
</dbReference>
<evidence type="ECO:0000313" key="10">
    <source>
        <dbReference type="EMBL" id="AAZ28038.1"/>
    </source>
</evidence>
<keyword evidence="2 7" id="KW-0349">Heme</keyword>
<dbReference type="Proteomes" id="UP000000547">
    <property type="component" value="Chromosome"/>
</dbReference>
<evidence type="ECO:0000256" key="1">
    <source>
        <dbReference type="ARBA" id="ARBA00004196"/>
    </source>
</evidence>
<dbReference type="PANTHER" id="PTHR30600:SF10">
    <property type="entry name" value="BLL6722 PROTEIN"/>
    <property type="match status" value="1"/>
</dbReference>
<evidence type="ECO:0000256" key="6">
    <source>
        <dbReference type="ARBA" id="ARBA00023004"/>
    </source>
</evidence>
<dbReference type="Pfam" id="PF03150">
    <property type="entry name" value="CCP_MauG"/>
    <property type="match status" value="1"/>
</dbReference>
<sequence>MLAPSLTTTLLDGSIVDTAILVNLGNLLYHDTNLSNPIGQSCASCHDLNTGFDDPNTANPTSVGADGSSFGTRNSPTASYSAHIPSPQNPVPGGTQGFMGGLFLDGRAASLEEQAKGPFLNPVEMGNASANEVISKVAQSTYATEFELLFGDDVLLETDRAYNYVADAIAAFERTSLFSPFSSKFDQVQAGTAVFTNAERQGQDIFNNKGDCQRCHGTNAVGANTNNTNNSEIFSDFSYKNIGVPSNPLLPAFIEDPLFIDLGLGAQSGNDRNDGQFRVSTLRNIAHTAPYMHNGVFTTLREVINFYNTRDTTFTDAPEVNQNVDQGGRIGELNLTENEIDNLMAFLETLSDE</sequence>
<dbReference type="PANTHER" id="PTHR30600">
    <property type="entry name" value="CYTOCHROME C PEROXIDASE-RELATED"/>
    <property type="match status" value="1"/>
</dbReference>
<evidence type="ECO:0000256" key="8">
    <source>
        <dbReference type="SAM" id="MobiDB-lite"/>
    </source>
</evidence>
<evidence type="ECO:0000313" key="11">
    <source>
        <dbReference type="Proteomes" id="UP000000547"/>
    </source>
</evidence>
<name>Q47YZ2_COLP3</name>
<feature type="compositionally biased region" description="Polar residues" evidence="8">
    <location>
        <begin position="69"/>
        <end position="80"/>
    </location>
</feature>
<dbReference type="PROSITE" id="PS51007">
    <property type="entry name" value="CYTC"/>
    <property type="match status" value="2"/>
</dbReference>
<evidence type="ECO:0000256" key="2">
    <source>
        <dbReference type="ARBA" id="ARBA00022617"/>
    </source>
</evidence>
<evidence type="ECO:0000256" key="3">
    <source>
        <dbReference type="ARBA" id="ARBA00022723"/>
    </source>
</evidence>
<feature type="region of interest" description="Disordered" evidence="8">
    <location>
        <begin position="56"/>
        <end position="91"/>
    </location>
</feature>
<dbReference type="PeroxiBase" id="5019">
    <property type="entry name" value="CpsDiHPOX"/>
</dbReference>
<dbReference type="GO" id="GO:0030313">
    <property type="term" value="C:cell envelope"/>
    <property type="evidence" value="ECO:0007669"/>
    <property type="project" value="UniProtKB-SubCell"/>
</dbReference>
<dbReference type="KEGG" id="cps:CPS_3302"/>
<keyword evidence="4" id="KW-0732">Signal</keyword>
<dbReference type="GO" id="GO:0004130">
    <property type="term" value="F:cytochrome-c peroxidase activity"/>
    <property type="evidence" value="ECO:0007669"/>
    <property type="project" value="TreeGrafter"/>
</dbReference>
<dbReference type="GO" id="GO:0020037">
    <property type="term" value="F:heme binding"/>
    <property type="evidence" value="ECO:0007669"/>
    <property type="project" value="InterPro"/>
</dbReference>
<dbReference type="EMBL" id="CP000083">
    <property type="protein sequence ID" value="AAZ28038.1"/>
    <property type="molecule type" value="Genomic_DNA"/>
</dbReference>
<dbReference type="GO" id="GO:0009055">
    <property type="term" value="F:electron transfer activity"/>
    <property type="evidence" value="ECO:0007669"/>
    <property type="project" value="InterPro"/>
</dbReference>
<evidence type="ECO:0000259" key="9">
    <source>
        <dbReference type="PROSITE" id="PS51007"/>
    </source>
</evidence>
<protein>
    <submittedName>
        <fullName evidence="10">Di-hem cytochrome c peroxidase</fullName>
    </submittedName>
</protein>
<dbReference type="GO" id="GO:0046872">
    <property type="term" value="F:metal ion binding"/>
    <property type="evidence" value="ECO:0007669"/>
    <property type="project" value="UniProtKB-KW"/>
</dbReference>
<dbReference type="AlphaFoldDB" id="Q47YZ2"/>
<feature type="domain" description="Cytochrome c" evidence="9">
    <location>
        <begin position="197"/>
        <end position="351"/>
    </location>
</feature>
<keyword evidence="10" id="KW-0575">Peroxidase</keyword>
<keyword evidence="5" id="KW-0560">Oxidoreductase</keyword>
<evidence type="ECO:0000256" key="4">
    <source>
        <dbReference type="ARBA" id="ARBA00022729"/>
    </source>
</evidence>
<feature type="domain" description="Cytochrome c" evidence="9">
    <location>
        <begin position="20"/>
        <end position="118"/>
    </location>
</feature>